<evidence type="ECO:0000259" key="1">
    <source>
        <dbReference type="PROSITE" id="PS50234"/>
    </source>
</evidence>
<sequence length="551" mass="60840" precursor="true">MMNQSRVLKRIALILSIILILPNVVACSSKMDRENSTTGQNGSKSSSDINFGSQVALQDTTSLSKTESDGLYVSYKLDGDNSNNMDFSTEEYNAVIEQGYQSTKNHPLSTFSADVDTASYSNIRRMLKEGRRVDTGAVRIEEMLNYFNYDYKLPEGDSPFGITTELSDCPWNPDTKLFLAGIQTEKIDFSKSAPSNLVFLIDVSGSMMDEDKLPLVQRAFLLLTENLTEKDRISIVTYAGNDTVVLSGAKGNQKEKIQNAITELEAGGSTFGSKGIETAYQLAMENYIEGGNNRVILATDGDLNVGVTSESELTNLIEEKRKSGVALSVLGFGTGNIKDNKMEALADHGNGNYAYIDSLMEARKVLVEEMGATLVTVAGDVKFQVEFNPAKVKGYRLLGYDNRLLATEDFNDDTKDAGEVGAGHSVTVLYELVLEDSKMEIPETELKYTTTEPTNMVDELLTVNIRYKKPGKDKSILMSEPVGINQLADTRTDNLAFATAVAEFGLLLKDSEYKGDATFSKVLSRLEETNYKQDEYRAEFYQLVKLAKDIY</sequence>
<dbReference type="AlphaFoldDB" id="A9KS19"/>
<dbReference type="SUPFAM" id="SSF53300">
    <property type="entry name" value="vWA-like"/>
    <property type="match status" value="1"/>
</dbReference>
<dbReference type="Pfam" id="PF00092">
    <property type="entry name" value="VWA"/>
    <property type="match status" value="1"/>
</dbReference>
<dbReference type="InterPro" id="IPR002035">
    <property type="entry name" value="VWF_A"/>
</dbReference>
<proteinExistence type="predicted"/>
<dbReference type="InterPro" id="IPR022156">
    <property type="entry name" value="Uncharacterised_YfbK_N"/>
</dbReference>
<dbReference type="EMBL" id="CP000885">
    <property type="protein sequence ID" value="ABX40650.1"/>
    <property type="molecule type" value="Genomic_DNA"/>
</dbReference>
<dbReference type="KEGG" id="cpy:Cphy_0263"/>
<organism evidence="2 3">
    <name type="scientific">Lachnoclostridium phytofermentans (strain ATCC 700394 / DSM 18823 / ISDg)</name>
    <name type="common">Clostridium phytofermentans</name>
    <dbReference type="NCBI Taxonomy" id="357809"/>
    <lineage>
        <taxon>Bacteria</taxon>
        <taxon>Bacillati</taxon>
        <taxon>Bacillota</taxon>
        <taxon>Clostridia</taxon>
        <taxon>Lachnospirales</taxon>
        <taxon>Lachnospiraceae</taxon>
    </lineage>
</organism>
<keyword evidence="3" id="KW-1185">Reference proteome</keyword>
<accession>A9KS19</accession>
<dbReference type="InterPro" id="IPR051266">
    <property type="entry name" value="CLCR"/>
</dbReference>
<dbReference type="PROSITE" id="PS50234">
    <property type="entry name" value="VWFA"/>
    <property type="match status" value="1"/>
</dbReference>
<dbReference type="Proteomes" id="UP000000370">
    <property type="component" value="Chromosome"/>
</dbReference>
<dbReference type="Pfam" id="PF12034">
    <property type="entry name" value="YfbK_C"/>
    <property type="match status" value="1"/>
</dbReference>
<evidence type="ECO:0000313" key="3">
    <source>
        <dbReference type="Proteomes" id="UP000000370"/>
    </source>
</evidence>
<gene>
    <name evidence="2" type="ordered locus">Cphy_0263</name>
</gene>
<dbReference type="Pfam" id="PF12450">
    <property type="entry name" value="vWF_A"/>
    <property type="match status" value="1"/>
</dbReference>
<dbReference type="CDD" id="cd01465">
    <property type="entry name" value="vWA_subgroup"/>
    <property type="match status" value="1"/>
</dbReference>
<name>A9KS19_LACP7</name>
<dbReference type="PANTHER" id="PTHR10579:SF43">
    <property type="entry name" value="ZINC FINGER (C3HC4-TYPE RING FINGER) FAMILY PROTEIN"/>
    <property type="match status" value="1"/>
</dbReference>
<dbReference type="InterPro" id="IPR036465">
    <property type="entry name" value="vWFA_dom_sf"/>
</dbReference>
<dbReference type="eggNOG" id="COG2304">
    <property type="taxonomic scope" value="Bacteria"/>
</dbReference>
<reference evidence="3" key="1">
    <citation type="submission" date="2007-11" db="EMBL/GenBank/DDBJ databases">
        <title>Complete genome sequence of Clostridium phytofermentans ISDg.</title>
        <authorList>
            <person name="Leschine S.B."/>
            <person name="Warnick T.A."/>
            <person name="Blanchard J.L."/>
            <person name="Schnell D.J."/>
            <person name="Petit E.L."/>
            <person name="LaTouf W.G."/>
            <person name="Copeland A."/>
            <person name="Lucas S."/>
            <person name="Lapidus A."/>
            <person name="Barry K."/>
            <person name="Glavina del Rio T."/>
            <person name="Dalin E."/>
            <person name="Tice H."/>
            <person name="Pitluck S."/>
            <person name="Kiss H."/>
            <person name="Brettin T."/>
            <person name="Bruce D."/>
            <person name="Detter J.C."/>
            <person name="Han C."/>
            <person name="Kuske C."/>
            <person name="Schmutz J."/>
            <person name="Larimer F."/>
            <person name="Land M."/>
            <person name="Hauser L."/>
            <person name="Kyrpides N."/>
            <person name="Kim E.A."/>
            <person name="Richardson P."/>
        </authorList>
    </citation>
    <scope>NUCLEOTIDE SEQUENCE [LARGE SCALE GENOMIC DNA]</scope>
    <source>
        <strain evidence="3">ATCC 700394 / DSM 18823 / ISDg</strain>
    </source>
</reference>
<evidence type="ECO:0000313" key="2">
    <source>
        <dbReference type="EMBL" id="ABX40650.1"/>
    </source>
</evidence>
<dbReference type="Gene3D" id="3.40.50.410">
    <property type="entry name" value="von Willebrand factor, type A domain"/>
    <property type="match status" value="1"/>
</dbReference>
<dbReference type="HOGENOM" id="CLU_019123_2_1_9"/>
<dbReference type="PANTHER" id="PTHR10579">
    <property type="entry name" value="CALCIUM-ACTIVATED CHLORIDE CHANNEL REGULATOR"/>
    <property type="match status" value="1"/>
</dbReference>
<dbReference type="InterPro" id="IPR021908">
    <property type="entry name" value="YfbK_C"/>
</dbReference>
<protein>
    <submittedName>
        <fullName evidence="2">von Willebrand factor type A</fullName>
    </submittedName>
</protein>
<dbReference type="SMART" id="SM00327">
    <property type="entry name" value="VWA"/>
    <property type="match status" value="1"/>
</dbReference>
<feature type="domain" description="VWFA" evidence="1">
    <location>
        <begin position="196"/>
        <end position="374"/>
    </location>
</feature>